<dbReference type="AlphaFoldDB" id="A0A4Y2I2F2"/>
<dbReference type="Gene3D" id="3.60.10.10">
    <property type="entry name" value="Endonuclease/exonuclease/phosphatase"/>
    <property type="match status" value="1"/>
</dbReference>
<protein>
    <recommendedName>
        <fullName evidence="1">Endonuclease/exonuclease/phosphatase domain-containing protein</fullName>
    </recommendedName>
</protein>
<dbReference type="OrthoDB" id="411871at2759"/>
<dbReference type="EMBL" id="BGPR01002339">
    <property type="protein sequence ID" value="GBM71873.1"/>
    <property type="molecule type" value="Genomic_DNA"/>
</dbReference>
<keyword evidence="3" id="KW-1185">Reference proteome</keyword>
<dbReference type="GO" id="GO:0003824">
    <property type="term" value="F:catalytic activity"/>
    <property type="evidence" value="ECO:0007669"/>
    <property type="project" value="InterPro"/>
</dbReference>
<sequence>MDNIQRSFLLAITGVYRTTSTAALQVLLGLPPVFLKFKQEAALTNIIRLRKPVPYDFSPEDFEANITGWKDFSNISLGDGDSQRVLPQIEKNRRTPNQLDNVPGEEVFHIKKCNKCQAFRHLAKDCPRNKPICGNCEGQHQTRKCRSWQVVCINCATHNQMHGTQYDIYHSTSANSFSCYQGEKTNSVAIKIHLDDSPLTVISAYSSPYAEIQQTLQELREVKASIKKEHILLSADLNGHNSLWGYESNDTRGNEILDFILANELFILNNPDSPPTYVRHQSKGWPDLTLCSEAIAKLNPKWEVLDIPTMSDHNYILTTFTSNSLNYRTPPHSPVPDAITVTEPVEWTWDIS</sequence>
<evidence type="ECO:0000313" key="3">
    <source>
        <dbReference type="Proteomes" id="UP000499080"/>
    </source>
</evidence>
<reference evidence="2 3" key="1">
    <citation type="journal article" date="2019" name="Sci. Rep.">
        <title>Orb-weaving spider Araneus ventricosus genome elucidates the spidroin gene catalogue.</title>
        <authorList>
            <person name="Kono N."/>
            <person name="Nakamura H."/>
            <person name="Ohtoshi R."/>
            <person name="Moran D.A.P."/>
            <person name="Shinohara A."/>
            <person name="Yoshida Y."/>
            <person name="Fujiwara M."/>
            <person name="Mori M."/>
            <person name="Tomita M."/>
            <person name="Arakawa K."/>
        </authorList>
    </citation>
    <scope>NUCLEOTIDE SEQUENCE [LARGE SCALE GENOMIC DNA]</scope>
</reference>
<evidence type="ECO:0000259" key="1">
    <source>
        <dbReference type="Pfam" id="PF14529"/>
    </source>
</evidence>
<dbReference type="Pfam" id="PF14529">
    <property type="entry name" value="Exo_endo_phos_2"/>
    <property type="match status" value="1"/>
</dbReference>
<gene>
    <name evidence="2" type="ORF">AVEN_229368_1</name>
</gene>
<organism evidence="2 3">
    <name type="scientific">Araneus ventricosus</name>
    <name type="common">Orbweaver spider</name>
    <name type="synonym">Epeira ventricosa</name>
    <dbReference type="NCBI Taxonomy" id="182803"/>
    <lineage>
        <taxon>Eukaryota</taxon>
        <taxon>Metazoa</taxon>
        <taxon>Ecdysozoa</taxon>
        <taxon>Arthropoda</taxon>
        <taxon>Chelicerata</taxon>
        <taxon>Arachnida</taxon>
        <taxon>Araneae</taxon>
        <taxon>Araneomorphae</taxon>
        <taxon>Entelegynae</taxon>
        <taxon>Araneoidea</taxon>
        <taxon>Araneidae</taxon>
        <taxon>Araneus</taxon>
    </lineage>
</organism>
<dbReference type="PANTHER" id="PTHR33273:SF4">
    <property type="entry name" value="ENDONUCLEASE_EXONUCLEASE_PHOSPHATASE DOMAIN-CONTAINING PROTEIN"/>
    <property type="match status" value="1"/>
</dbReference>
<feature type="domain" description="Endonuclease/exonuclease/phosphatase" evidence="1">
    <location>
        <begin position="200"/>
        <end position="316"/>
    </location>
</feature>
<dbReference type="SUPFAM" id="SSF56219">
    <property type="entry name" value="DNase I-like"/>
    <property type="match status" value="1"/>
</dbReference>
<proteinExistence type="predicted"/>
<dbReference type="InterPro" id="IPR036691">
    <property type="entry name" value="Endo/exonu/phosph_ase_sf"/>
</dbReference>
<dbReference type="Proteomes" id="UP000499080">
    <property type="component" value="Unassembled WGS sequence"/>
</dbReference>
<name>A0A4Y2I2F2_ARAVE</name>
<evidence type="ECO:0000313" key="2">
    <source>
        <dbReference type="EMBL" id="GBM71873.1"/>
    </source>
</evidence>
<accession>A0A4Y2I2F2</accession>
<dbReference type="PANTHER" id="PTHR33273">
    <property type="entry name" value="DOMAIN-CONTAINING PROTEIN, PUTATIVE-RELATED"/>
    <property type="match status" value="1"/>
</dbReference>
<dbReference type="InterPro" id="IPR005135">
    <property type="entry name" value="Endo/exonuclease/phosphatase"/>
</dbReference>
<comment type="caution">
    <text evidence="2">The sequence shown here is derived from an EMBL/GenBank/DDBJ whole genome shotgun (WGS) entry which is preliminary data.</text>
</comment>